<dbReference type="AlphaFoldDB" id="A0A6M0H1I7"/>
<feature type="domain" description="Alanyl-transfer RNA synthetases family profile" evidence="6">
    <location>
        <begin position="1"/>
        <end position="235"/>
    </location>
</feature>
<evidence type="ECO:0000256" key="5">
    <source>
        <dbReference type="SAM" id="Coils"/>
    </source>
</evidence>
<evidence type="ECO:0000313" key="8">
    <source>
        <dbReference type="Proteomes" id="UP000481872"/>
    </source>
</evidence>
<name>A0A6M0H1I7_9CLOT</name>
<dbReference type="Proteomes" id="UP000481872">
    <property type="component" value="Unassembled WGS sequence"/>
</dbReference>
<evidence type="ECO:0000256" key="2">
    <source>
        <dbReference type="ARBA" id="ARBA00004496"/>
    </source>
</evidence>
<comment type="cofactor">
    <cofactor evidence="1">
        <name>Zn(2+)</name>
        <dbReference type="ChEBI" id="CHEBI:29105"/>
    </cofactor>
</comment>
<evidence type="ECO:0000256" key="3">
    <source>
        <dbReference type="ARBA" id="ARBA00022723"/>
    </source>
</evidence>
<dbReference type="PANTHER" id="PTHR43462:SF1">
    <property type="entry name" value="ALANYL-TRNA EDITING PROTEIN AARSD1"/>
    <property type="match status" value="1"/>
</dbReference>
<dbReference type="GO" id="GO:0003676">
    <property type="term" value="F:nucleic acid binding"/>
    <property type="evidence" value="ECO:0007669"/>
    <property type="project" value="InterPro"/>
</dbReference>
<dbReference type="PROSITE" id="PS50860">
    <property type="entry name" value="AA_TRNA_LIGASE_II_ALA"/>
    <property type="match status" value="1"/>
</dbReference>
<dbReference type="GO" id="GO:0005524">
    <property type="term" value="F:ATP binding"/>
    <property type="evidence" value="ECO:0007669"/>
    <property type="project" value="InterPro"/>
</dbReference>
<dbReference type="InterPro" id="IPR009000">
    <property type="entry name" value="Transl_B-barrel_sf"/>
</dbReference>
<dbReference type="EMBL" id="JAAGPU010000010">
    <property type="protein sequence ID" value="NEU04620.1"/>
    <property type="molecule type" value="Genomic_DNA"/>
</dbReference>
<dbReference type="Gene3D" id="3.10.310.40">
    <property type="match status" value="1"/>
</dbReference>
<dbReference type="GO" id="GO:0004813">
    <property type="term" value="F:alanine-tRNA ligase activity"/>
    <property type="evidence" value="ECO:0007669"/>
    <property type="project" value="InterPro"/>
</dbReference>
<feature type="coiled-coil region" evidence="5">
    <location>
        <begin position="258"/>
        <end position="285"/>
    </location>
</feature>
<accession>A0A6M0H1I7</accession>
<comment type="caution">
    <text evidence="7">The sequence shown here is derived from an EMBL/GenBank/DDBJ whole genome shotgun (WGS) entry which is preliminary data.</text>
</comment>
<dbReference type="SMART" id="SM00863">
    <property type="entry name" value="tRNA_SAD"/>
    <property type="match status" value="1"/>
</dbReference>
<dbReference type="InterPro" id="IPR018163">
    <property type="entry name" value="Thr/Ala-tRNA-synth_IIc_edit"/>
</dbReference>
<dbReference type="Pfam" id="PF01411">
    <property type="entry name" value="tRNA-synt_2c"/>
    <property type="match status" value="1"/>
</dbReference>
<evidence type="ECO:0000256" key="4">
    <source>
        <dbReference type="ARBA" id="ARBA00022833"/>
    </source>
</evidence>
<keyword evidence="5" id="KW-0175">Coiled coil</keyword>
<dbReference type="GO" id="GO:0006419">
    <property type="term" value="P:alanyl-tRNA aminoacylation"/>
    <property type="evidence" value="ECO:0007669"/>
    <property type="project" value="InterPro"/>
</dbReference>
<dbReference type="Gene3D" id="2.40.30.130">
    <property type="match status" value="1"/>
</dbReference>
<sequence>MTIKLYYDNLYLKEFDSKVEKIEEIDGKYHVVLQRTAFYPEGGGQPCDIGTIDGLNVIYVYEKDDLIYHVMEEKINKYKVRGIIDFNRRFDYMQQHTGEHILSGVFKYLYGANNDSFHLGEEYVSIDIDIKNLTKDMVSKVEDIADSVISMDLPVKTYVVDDLKTQEITLRKKVNVEKNIRVVQIGNFDFSGCCGTHVENTCQVETIKILKWENYKGKTRVYFKCGERVNKDYNKKHEILSTVYQMLGCKLDQVIPITRENQTTIKSLNKEVKDLKEKIVFLETKEILRNLGDKKLINITFKDETLQDIELYIKEINKNKECIILALSETDKQVVLTYNGDFAIECGKMFKENIKSFDGKGGGNKKRAQGVFESNEKALEFYNFLLEKIQ</sequence>
<keyword evidence="3" id="KW-0479">Metal-binding</keyword>
<organism evidence="7 8">
    <name type="scientific">Clostridium senegalense</name>
    <dbReference type="NCBI Taxonomy" id="1465809"/>
    <lineage>
        <taxon>Bacteria</taxon>
        <taxon>Bacillati</taxon>
        <taxon>Bacillota</taxon>
        <taxon>Clostridia</taxon>
        <taxon>Eubacteriales</taxon>
        <taxon>Clostridiaceae</taxon>
        <taxon>Clostridium</taxon>
    </lineage>
</organism>
<dbReference type="PANTHER" id="PTHR43462">
    <property type="entry name" value="ALANYL-TRNA EDITING PROTEIN"/>
    <property type="match status" value="1"/>
</dbReference>
<proteinExistence type="predicted"/>
<protein>
    <submittedName>
        <fullName evidence="7">Alanyl-tRNA editing protein</fullName>
    </submittedName>
</protein>
<keyword evidence="4" id="KW-0862">Zinc</keyword>
<evidence type="ECO:0000256" key="1">
    <source>
        <dbReference type="ARBA" id="ARBA00001947"/>
    </source>
</evidence>
<keyword evidence="8" id="KW-1185">Reference proteome</keyword>
<gene>
    <name evidence="7" type="ORF">G3M99_07035</name>
</gene>
<comment type="subcellular location">
    <subcellularLocation>
        <location evidence="2">Cytoplasm</location>
    </subcellularLocation>
</comment>
<dbReference type="InterPro" id="IPR051335">
    <property type="entry name" value="Alanyl-tRNA_Editing_Enzymes"/>
</dbReference>
<dbReference type="GO" id="GO:0005737">
    <property type="term" value="C:cytoplasm"/>
    <property type="evidence" value="ECO:0007669"/>
    <property type="project" value="UniProtKB-SubCell"/>
</dbReference>
<dbReference type="GO" id="GO:0002161">
    <property type="term" value="F:aminoacyl-tRNA deacylase activity"/>
    <property type="evidence" value="ECO:0007669"/>
    <property type="project" value="UniProtKB-ARBA"/>
</dbReference>
<dbReference type="SUPFAM" id="SSF55186">
    <property type="entry name" value="ThrRS/AlaRS common domain"/>
    <property type="match status" value="1"/>
</dbReference>
<dbReference type="InterPro" id="IPR012947">
    <property type="entry name" value="tRNA_SAD"/>
</dbReference>
<dbReference type="InterPro" id="IPR018164">
    <property type="entry name" value="Ala-tRNA-synth_IIc_N"/>
</dbReference>
<evidence type="ECO:0000313" key="7">
    <source>
        <dbReference type="EMBL" id="NEU04620.1"/>
    </source>
</evidence>
<dbReference type="Gene3D" id="3.30.980.10">
    <property type="entry name" value="Threonyl-trna Synthetase, Chain A, domain 2"/>
    <property type="match status" value="1"/>
</dbReference>
<dbReference type="InterPro" id="IPR018165">
    <property type="entry name" value="Ala-tRNA-synth_IIc_core"/>
</dbReference>
<evidence type="ECO:0000259" key="6">
    <source>
        <dbReference type="PROSITE" id="PS50860"/>
    </source>
</evidence>
<reference evidence="7 8" key="1">
    <citation type="submission" date="2020-02" db="EMBL/GenBank/DDBJ databases">
        <title>Genome assembly of a novel Clostridium senegalense strain.</title>
        <authorList>
            <person name="Gupta T.B."/>
            <person name="Jauregui R."/>
            <person name="Maclean P."/>
            <person name="Nawarathana A."/>
            <person name="Brightwell G."/>
        </authorList>
    </citation>
    <scope>NUCLEOTIDE SEQUENCE [LARGE SCALE GENOMIC DNA]</scope>
    <source>
        <strain evidence="7 8">AGRFS4</strain>
    </source>
</reference>
<dbReference type="GO" id="GO:0046872">
    <property type="term" value="F:metal ion binding"/>
    <property type="evidence" value="ECO:0007669"/>
    <property type="project" value="UniProtKB-KW"/>
</dbReference>
<dbReference type="RefSeq" id="WP_199869662.1">
    <property type="nucleotide sequence ID" value="NZ_JAAGPU010000010.1"/>
</dbReference>
<dbReference type="Pfam" id="PF07973">
    <property type="entry name" value="tRNA_SAD"/>
    <property type="match status" value="1"/>
</dbReference>
<dbReference type="SUPFAM" id="SSF50447">
    <property type="entry name" value="Translation proteins"/>
    <property type="match status" value="1"/>
</dbReference>